<evidence type="ECO:0000313" key="2">
    <source>
        <dbReference type="Proteomes" id="UP000321080"/>
    </source>
</evidence>
<gene>
    <name evidence="1" type="ORF">FUA22_16875</name>
</gene>
<keyword evidence="2" id="KW-1185">Reference proteome</keyword>
<dbReference type="EMBL" id="VRKQ01000018">
    <property type="protein sequence ID" value="TXG35414.1"/>
    <property type="molecule type" value="Genomic_DNA"/>
</dbReference>
<evidence type="ECO:0000313" key="1">
    <source>
        <dbReference type="EMBL" id="TXG35414.1"/>
    </source>
</evidence>
<organism evidence="1 2">
    <name type="scientific">Seonamhaeicola maritimus</name>
    <dbReference type="NCBI Taxonomy" id="2591822"/>
    <lineage>
        <taxon>Bacteria</taxon>
        <taxon>Pseudomonadati</taxon>
        <taxon>Bacteroidota</taxon>
        <taxon>Flavobacteriia</taxon>
        <taxon>Flavobacteriales</taxon>
        <taxon>Flavobacteriaceae</taxon>
    </lineage>
</organism>
<reference evidence="1 2" key="1">
    <citation type="submission" date="2019-08" db="EMBL/GenBank/DDBJ databases">
        <title>Seonamhaeicola sediminis sp. nov., isolated from marine sediment.</title>
        <authorList>
            <person name="Cao W.R."/>
        </authorList>
    </citation>
    <scope>NUCLEOTIDE SEQUENCE [LARGE SCALE GENOMIC DNA]</scope>
    <source>
        <strain evidence="1 2">1505</strain>
    </source>
</reference>
<name>A0A5C7GF98_9FLAO</name>
<protein>
    <submittedName>
        <fullName evidence="1">Uncharacterized protein</fullName>
    </submittedName>
</protein>
<comment type="caution">
    <text evidence="1">The sequence shown here is derived from an EMBL/GenBank/DDBJ whole genome shotgun (WGS) entry which is preliminary data.</text>
</comment>
<sequence length="113" mass="13019">MLCTSCFFWPLPAPHGHSYVAIDGSERCVGVFCTPHNKTFILETKAGYDFQMCSKVMINDTCGIMEYKEFFETMAYQKHVRINDNRFHKLLETDTLAITNNLTGEKIYYISAD</sequence>
<proteinExistence type="predicted"/>
<accession>A0A5C7GF98</accession>
<dbReference type="Proteomes" id="UP000321080">
    <property type="component" value="Unassembled WGS sequence"/>
</dbReference>
<dbReference type="AlphaFoldDB" id="A0A5C7GF98"/>